<evidence type="ECO:0000256" key="1">
    <source>
        <dbReference type="SAM" id="MobiDB-lite"/>
    </source>
</evidence>
<sequence length="339" mass="36793">MRLMPLLFALLTLAGAASAQERWDFYRTDERQAARNCPFGPIEAGGYFCIEIGCDTGDGIGFLIRLTPRESQARLEGLWTVDYRQAGELVLEAVPGEAGVFRAPYLPRRDGVLVAGLKRGNVATFTIINRPIRANRPFGLNGSSDAIDRAFAACPLEAPAPLVVAEPAPAPDPTPESEPPAATPSEPEEVATAPGAEPEAAPEAPPEPSVAQVGVSDPAFETLTEIRALCRERGGAMVEVQHGFARPRDLNGDGLEDMEVDFGEAECVNVPYLYCDIPVCPTRIYLGQPDGSYLLAYEGDYETATTETVVTLSMKDESCTERRCARRFVWREGRLVPFE</sequence>
<dbReference type="HOGENOM" id="CLU_1022642_0_0_5"/>
<reference evidence="3 4" key="1">
    <citation type="journal article" date="2010" name="J. Bacteriol.">
        <title>Genome sequences of Oceanicola granulosus HTCC2516(T) and Oceanicola batsensis HTCC2597(TDelta).</title>
        <authorList>
            <person name="Thrash J.C."/>
            <person name="Cho J.C."/>
            <person name="Vergin K.L."/>
            <person name="Giovannoni S.J."/>
        </authorList>
    </citation>
    <scope>NUCLEOTIDE SEQUENCE [LARGE SCALE GENOMIC DNA]</scope>
    <source>
        <strain evidence="4">ATCC BAA-861 / DSM 15982 / KCTC 12143 / HTCC2516</strain>
    </source>
</reference>
<feature type="chain" id="PRO_5004206955" evidence="2">
    <location>
        <begin position="20"/>
        <end position="339"/>
    </location>
</feature>
<name>Q2CGX8_OCEGH</name>
<feature type="region of interest" description="Disordered" evidence="1">
    <location>
        <begin position="164"/>
        <end position="213"/>
    </location>
</feature>
<accession>Q2CGX8</accession>
<dbReference type="eggNOG" id="ENOG5032WM1">
    <property type="taxonomic scope" value="Bacteria"/>
</dbReference>
<dbReference type="Proteomes" id="UP000003635">
    <property type="component" value="Unassembled WGS sequence"/>
</dbReference>
<dbReference type="EC" id="2.3.1.8" evidence="3"/>
<keyword evidence="2" id="KW-0732">Signal</keyword>
<feature type="compositionally biased region" description="Pro residues" evidence="1">
    <location>
        <begin position="168"/>
        <end position="182"/>
    </location>
</feature>
<dbReference type="AlphaFoldDB" id="Q2CGX8"/>
<keyword evidence="4" id="KW-1185">Reference proteome</keyword>
<dbReference type="STRING" id="314256.OG2516_13449"/>
<keyword evidence="3" id="KW-0808">Transferase</keyword>
<feature type="compositionally biased region" description="Low complexity" evidence="1">
    <location>
        <begin position="183"/>
        <end position="202"/>
    </location>
</feature>
<gene>
    <name evidence="3" type="ORF">OG2516_13449</name>
</gene>
<dbReference type="OrthoDB" id="7821733at2"/>
<proteinExistence type="predicted"/>
<feature type="signal peptide" evidence="2">
    <location>
        <begin position="1"/>
        <end position="19"/>
    </location>
</feature>
<evidence type="ECO:0000256" key="2">
    <source>
        <dbReference type="SAM" id="SignalP"/>
    </source>
</evidence>
<evidence type="ECO:0000313" key="3">
    <source>
        <dbReference type="EMBL" id="EAR52033.1"/>
    </source>
</evidence>
<keyword evidence="3" id="KW-0012">Acyltransferase</keyword>
<dbReference type="GO" id="GO:0008959">
    <property type="term" value="F:phosphate acetyltransferase activity"/>
    <property type="evidence" value="ECO:0007669"/>
    <property type="project" value="UniProtKB-EC"/>
</dbReference>
<evidence type="ECO:0000313" key="4">
    <source>
        <dbReference type="Proteomes" id="UP000003635"/>
    </source>
</evidence>
<dbReference type="EMBL" id="AAOT01000007">
    <property type="protein sequence ID" value="EAR52033.1"/>
    <property type="molecule type" value="Genomic_DNA"/>
</dbReference>
<comment type="caution">
    <text evidence="3">The sequence shown here is derived from an EMBL/GenBank/DDBJ whole genome shotgun (WGS) entry which is preliminary data.</text>
</comment>
<organism evidence="3 4">
    <name type="scientific">Oceanicola granulosus (strain ATCC BAA-861 / DSM 15982 / KCTC 12143 / HTCC2516)</name>
    <dbReference type="NCBI Taxonomy" id="314256"/>
    <lineage>
        <taxon>Bacteria</taxon>
        <taxon>Pseudomonadati</taxon>
        <taxon>Pseudomonadota</taxon>
        <taxon>Alphaproteobacteria</taxon>
        <taxon>Rhodobacterales</taxon>
        <taxon>Roseobacteraceae</taxon>
        <taxon>Oceanicola</taxon>
    </lineage>
</organism>
<protein>
    <submittedName>
        <fullName evidence="3">Phosphate acetyltransferase</fullName>
        <ecNumber evidence="3">2.3.1.8</ecNumber>
    </submittedName>
</protein>